<evidence type="ECO:0000313" key="3">
    <source>
        <dbReference type="EMBL" id="GAA4179278.1"/>
    </source>
</evidence>
<feature type="compositionally biased region" description="Low complexity" evidence="1">
    <location>
        <begin position="429"/>
        <end position="448"/>
    </location>
</feature>
<feature type="compositionally biased region" description="Low complexity" evidence="1">
    <location>
        <begin position="360"/>
        <end position="372"/>
    </location>
</feature>
<name>A0ABP8A7H6_9ACTN</name>
<feature type="signal peptide" evidence="2">
    <location>
        <begin position="1"/>
        <end position="21"/>
    </location>
</feature>
<sequence length="766" mass="79782">MRTSIRTAGAVTLAAALLATACTSTGTKTAAGRTAPVDLGNVKLVSYSGCDDMLAGLRAATAKNVGPWGIGGPAVMYAEARSDAAAKSTAGAPEHSTTNTHEAGVDEPDLVKTDGDRVVTVNRGVLRVVDAATRKVTGTLKLVDAEQVWAPADLLVSGDRALVLFSGGGIIPYGATAKRAASPGPRYVLVDLSGKPKVIGSLTPDGSHVDARMVGSTVRIVVRSQPRIEFPDAGPDLSDNERTRRNAEIVAKAPIEAWLPKYELTTADGETSERTVDCGRVSHPAEYTGTSMLTMHSLDLSQALTETAPISVAADGDTVYGTASSLYVASNPRWWWPRPIDSMVVEDTPATPAPTPVTPAPSGSVSPFATPAAPDPASPPVAPGSASPLATPGSANSPATPEPVPATPAAASGLDPAPSLLPEPSSGQTVTVTPTHTPAPSQSLSLPASPIPSPTETAPPTPTAEVTPEQPPEETEVHRFNITAAGAPRYVASGKVSGRLLNQYSLSEYEGHLRVATTSTATQNASAAPPTAPPDTSSAVYVLDADTLVKTGEVGELGQGERIYSVRFIGPVGYVVTFRQVDPLYTLDLRDPAAPRRTGELKITGYSAYLHPAGDGRLIGVGQEASEEGRTLGTQVSLFDVSDPANPRRLSQMFQKDSGSEAEWDPHAFLYWAKTGMAVLPLSSWTGTEQTNGTALVLTIDDSAVTRTGTVVHPRPKPAKNTGFAPYDPGIRRSVVIGDSLWTVSDLGLKVSDMKDLADRAWIPFS</sequence>
<evidence type="ECO:0008006" key="5">
    <source>
        <dbReference type="Google" id="ProtNLM"/>
    </source>
</evidence>
<evidence type="ECO:0000256" key="2">
    <source>
        <dbReference type="SAM" id="SignalP"/>
    </source>
</evidence>
<dbReference type="Pfam" id="PF09826">
    <property type="entry name" value="Beta_propel"/>
    <property type="match status" value="1"/>
</dbReference>
<comment type="caution">
    <text evidence="3">The sequence shown here is derived from an EMBL/GenBank/DDBJ whole genome shotgun (WGS) entry which is preliminary data.</text>
</comment>
<proteinExistence type="predicted"/>
<accession>A0ABP8A7H6</accession>
<feature type="compositionally biased region" description="Pro residues" evidence="1">
    <location>
        <begin position="449"/>
        <end position="462"/>
    </location>
</feature>
<feature type="chain" id="PRO_5046926323" description="Benzoate transporter" evidence="2">
    <location>
        <begin position="22"/>
        <end position="766"/>
    </location>
</feature>
<evidence type="ECO:0000256" key="1">
    <source>
        <dbReference type="SAM" id="MobiDB-lite"/>
    </source>
</evidence>
<feature type="compositionally biased region" description="Pro residues" evidence="1">
    <location>
        <begin position="373"/>
        <end position="382"/>
    </location>
</feature>
<gene>
    <name evidence="3" type="ORF">GCM10022252_00560</name>
</gene>
<dbReference type="InterPro" id="IPR019198">
    <property type="entry name" value="Beta_propeller_containing"/>
</dbReference>
<organism evidence="3 4">
    <name type="scientific">Streptosporangium oxazolinicum</name>
    <dbReference type="NCBI Taxonomy" id="909287"/>
    <lineage>
        <taxon>Bacteria</taxon>
        <taxon>Bacillati</taxon>
        <taxon>Actinomycetota</taxon>
        <taxon>Actinomycetes</taxon>
        <taxon>Streptosporangiales</taxon>
        <taxon>Streptosporangiaceae</taxon>
        <taxon>Streptosporangium</taxon>
    </lineage>
</organism>
<keyword evidence="2" id="KW-0732">Signal</keyword>
<dbReference type="EMBL" id="BAABAQ010000001">
    <property type="protein sequence ID" value="GAA4179278.1"/>
    <property type="molecule type" value="Genomic_DNA"/>
</dbReference>
<feature type="region of interest" description="Disordered" evidence="1">
    <location>
        <begin position="86"/>
        <end position="110"/>
    </location>
</feature>
<evidence type="ECO:0000313" key="4">
    <source>
        <dbReference type="Proteomes" id="UP001501251"/>
    </source>
</evidence>
<feature type="region of interest" description="Disordered" evidence="1">
    <location>
        <begin position="346"/>
        <end position="475"/>
    </location>
</feature>
<dbReference type="Proteomes" id="UP001501251">
    <property type="component" value="Unassembled WGS sequence"/>
</dbReference>
<protein>
    <recommendedName>
        <fullName evidence="5">Benzoate transporter</fullName>
    </recommendedName>
</protein>
<keyword evidence="4" id="KW-1185">Reference proteome</keyword>
<reference evidence="4" key="1">
    <citation type="journal article" date="2019" name="Int. J. Syst. Evol. Microbiol.">
        <title>The Global Catalogue of Microorganisms (GCM) 10K type strain sequencing project: providing services to taxonomists for standard genome sequencing and annotation.</title>
        <authorList>
            <consortium name="The Broad Institute Genomics Platform"/>
            <consortium name="The Broad Institute Genome Sequencing Center for Infectious Disease"/>
            <person name="Wu L."/>
            <person name="Ma J."/>
        </authorList>
    </citation>
    <scope>NUCLEOTIDE SEQUENCE [LARGE SCALE GENOMIC DNA]</scope>
    <source>
        <strain evidence="4">JCM 17388</strain>
    </source>
</reference>
<dbReference type="PROSITE" id="PS51257">
    <property type="entry name" value="PROKAR_LIPOPROTEIN"/>
    <property type="match status" value="1"/>
</dbReference>
<dbReference type="RefSeq" id="WP_344913570.1">
    <property type="nucleotide sequence ID" value="NZ_BAABAQ010000001.1"/>
</dbReference>